<evidence type="ECO:0000313" key="3">
    <source>
        <dbReference type="Proteomes" id="UP000471751"/>
    </source>
</evidence>
<keyword evidence="3" id="KW-1185">Reference proteome</keyword>
<reference evidence="2 3" key="1">
    <citation type="submission" date="2020-02" db="EMBL/GenBank/DDBJ databases">
        <title>Broccoli isolated Pseudomonas sp.</title>
        <authorList>
            <person name="Fujikawa T."/>
            <person name="Sawada H."/>
        </authorList>
    </citation>
    <scope>NUCLEOTIDE SEQUENCE [LARGE SCALE GENOMIC DNA]</scope>
    <source>
        <strain evidence="2 3">JCM 32154</strain>
    </source>
</reference>
<name>A0A6I5RNJ0_9PSED</name>
<feature type="transmembrane region" description="Helical" evidence="1">
    <location>
        <begin position="71"/>
        <end position="92"/>
    </location>
</feature>
<evidence type="ECO:0000256" key="1">
    <source>
        <dbReference type="SAM" id="Phobius"/>
    </source>
</evidence>
<dbReference type="EMBL" id="JAAHBT010000042">
    <property type="protein sequence ID" value="NES09201.1"/>
    <property type="molecule type" value="Genomic_DNA"/>
</dbReference>
<accession>A0A6I5RNJ0</accession>
<keyword evidence="1" id="KW-1133">Transmembrane helix</keyword>
<protein>
    <submittedName>
        <fullName evidence="2">Uncharacterized protein</fullName>
    </submittedName>
</protein>
<organism evidence="2 3">
    <name type="scientific">Pseudomonas laurentiana</name>
    <dbReference type="NCBI Taxonomy" id="2364649"/>
    <lineage>
        <taxon>Bacteria</taxon>
        <taxon>Pseudomonadati</taxon>
        <taxon>Pseudomonadota</taxon>
        <taxon>Gammaproteobacteria</taxon>
        <taxon>Pseudomonadales</taxon>
        <taxon>Pseudomonadaceae</taxon>
        <taxon>Pseudomonas</taxon>
    </lineage>
</organism>
<dbReference type="AlphaFoldDB" id="A0A6I5RNJ0"/>
<dbReference type="Proteomes" id="UP000471751">
    <property type="component" value="Unassembled WGS sequence"/>
</dbReference>
<sequence>MPYITAYDWLEFQRIVLDGHITNGRSISLVHLLYGEPKVPLEKMVYVFEYGASPGGQGASNTVFFVDAKLAFGWLGVLAYCLVFTFCAACIFTSQSGADRVEHCLFLHCLDQFVDRDTAQWRAVHLRCARLPVG</sequence>
<keyword evidence="1" id="KW-0812">Transmembrane</keyword>
<comment type="caution">
    <text evidence="2">The sequence shown here is derived from an EMBL/GenBank/DDBJ whole genome shotgun (WGS) entry which is preliminary data.</text>
</comment>
<gene>
    <name evidence="2" type="ORF">G3O07_04870</name>
</gene>
<evidence type="ECO:0000313" key="2">
    <source>
        <dbReference type="EMBL" id="NES09201.1"/>
    </source>
</evidence>
<keyword evidence="1" id="KW-0472">Membrane</keyword>
<proteinExistence type="predicted"/>